<protein>
    <recommendedName>
        <fullName evidence="2">F-box domain-containing protein</fullName>
    </recommendedName>
</protein>
<evidence type="ECO:0000256" key="1">
    <source>
        <dbReference type="SAM" id="MobiDB-lite"/>
    </source>
</evidence>
<accession>A0A059Q0G6</accession>
<dbReference type="AlphaFoldDB" id="A0A059Q0G6"/>
<feature type="region of interest" description="Disordered" evidence="1">
    <location>
        <begin position="286"/>
        <end position="320"/>
    </location>
</feature>
<name>A0A059Q0G6_9POAL</name>
<feature type="domain" description="F-box" evidence="2">
    <location>
        <begin position="1"/>
        <end position="46"/>
    </location>
</feature>
<dbReference type="InterPro" id="IPR005174">
    <property type="entry name" value="KIB1-4_b-propeller"/>
</dbReference>
<sequence>MSGEKLPEDVLPTILAALEVPDLLRAGCVCSSWRRACDSLRHERELGARIRPQTPCLLYTNASSGDSAAGLYSLAEEKPYTLALPDPPIRSCYLIGSAYGWIVTVDRRSELHLLNPITGDQIDLPSVTTIEQVRPLRDCHGAVRLYEYSWYTATHTERSTPSVFRLHKLRDYVFQKAFLSSDPSTGAYTVVLIHNPYWQLSFARAGDDHWTWLPDGVMYADCVFKDDGLLYAMRVDGGIHAYDLSDPALKPRVVMDGFKVGPGGIYIVQAPCGDLLQIHSDLEYPDEEDEEMPGDEPDLDPPDDDEYFSEPDRATSEYDAEPAWWSVSEDGAEPELDSMPLHEKVVFKVYRVDLTAKKFVEVSSLGDNVLFLGLNQSLCLYAKEYPELKGNHIYFTDDGECMAFGKHEKRDMGVFNLDNLTRRKLFLLGFGPTGHPPCG</sequence>
<evidence type="ECO:0000313" key="3">
    <source>
        <dbReference type="EMBL" id="AGT16409.1"/>
    </source>
</evidence>
<reference evidence="3" key="1">
    <citation type="submission" date="2013-05" db="EMBL/GenBank/DDBJ databases">
        <title>Building the sugarcane genome for biotechnology and identifying evolutionary trends.</title>
        <authorList>
            <person name="De Setta N."/>
            <person name="Monteiro-Vitorello C.B."/>
            <person name="Metcalfe C.J."/>
            <person name="Cruz G.M.Q."/>
            <person name="Del Bem L.E."/>
            <person name="Vicentini R."/>
            <person name="Nogueira F.T.S."/>
            <person name="Campos R.A."/>
            <person name="Nunes S.L."/>
            <person name="Turrini P.C.G."/>
            <person name="Vieira A.P."/>
            <person name="Cruz E.A.O."/>
            <person name="Correa T.C.S."/>
            <person name="Hotta C.T."/>
            <person name="de Mello-Varani A."/>
            <person name="Vautrin S."/>
            <person name="Trindade A.S."/>
            <person name="Vilela M.M."/>
            <person name="Horta C.L."/>
            <person name="Sato P.M."/>
            <person name="de Andrade R.F."/>
            <person name="Nishiyama M.Y."/>
            <person name="Cardoso-Silva C.B."/>
            <person name="Scortecci K.C."/>
            <person name="Garcia A.A.F."/>
            <person name="Carneiro M.S."/>
            <person name="Kim C."/>
            <person name="Paterson A.H."/>
            <person name="Berges H."/>
            <person name="D'Hont A."/>
            <person name="de-Souza A.P."/>
            <person name="Souza G.M."/>
            <person name="Vincentz M."/>
            <person name="Kitajima J.P."/>
            <person name="Van Sluys M.-A."/>
        </authorList>
    </citation>
    <scope>NUCLEOTIDE SEQUENCE</scope>
</reference>
<feature type="compositionally biased region" description="Acidic residues" evidence="1">
    <location>
        <begin position="286"/>
        <end position="309"/>
    </location>
</feature>
<dbReference type="SMART" id="SM00256">
    <property type="entry name" value="FBOX"/>
    <property type="match status" value="1"/>
</dbReference>
<dbReference type="PROSITE" id="PS50181">
    <property type="entry name" value="FBOX"/>
    <property type="match status" value="1"/>
</dbReference>
<dbReference type="InterPro" id="IPR036047">
    <property type="entry name" value="F-box-like_dom_sf"/>
</dbReference>
<organism evidence="3">
    <name type="scientific">Saccharum hybrid cultivar R570</name>
    <dbReference type="NCBI Taxonomy" id="131158"/>
    <lineage>
        <taxon>Eukaryota</taxon>
        <taxon>Viridiplantae</taxon>
        <taxon>Streptophyta</taxon>
        <taxon>Embryophyta</taxon>
        <taxon>Tracheophyta</taxon>
        <taxon>Spermatophyta</taxon>
        <taxon>Magnoliopsida</taxon>
        <taxon>Liliopsida</taxon>
        <taxon>Poales</taxon>
        <taxon>Poaceae</taxon>
        <taxon>PACMAD clade</taxon>
        <taxon>Panicoideae</taxon>
        <taxon>Andropogonodae</taxon>
        <taxon>Andropogoneae</taxon>
        <taxon>Saccharinae</taxon>
        <taxon>Saccharum</taxon>
        <taxon>Saccharum officinarum species complex</taxon>
    </lineage>
</organism>
<dbReference type="Gene3D" id="1.20.1280.50">
    <property type="match status" value="1"/>
</dbReference>
<dbReference type="CDD" id="cd09917">
    <property type="entry name" value="F-box_SF"/>
    <property type="match status" value="1"/>
</dbReference>
<dbReference type="InterPro" id="IPR001810">
    <property type="entry name" value="F-box_dom"/>
</dbReference>
<dbReference type="PANTHER" id="PTHR44586:SF23">
    <property type="entry name" value="F-BOX DOMAIN-CONTAINING PROTEIN"/>
    <property type="match status" value="1"/>
</dbReference>
<evidence type="ECO:0000259" key="2">
    <source>
        <dbReference type="PROSITE" id="PS50181"/>
    </source>
</evidence>
<dbReference type="PANTHER" id="PTHR44586">
    <property type="entry name" value="F-BOX DOMAIN CONTAINING PROTEIN, EXPRESSED"/>
    <property type="match status" value="1"/>
</dbReference>
<dbReference type="EMBL" id="KF184870">
    <property type="protein sequence ID" value="AGT16409.1"/>
    <property type="molecule type" value="Genomic_DNA"/>
</dbReference>
<proteinExistence type="predicted"/>
<dbReference type="Pfam" id="PF03478">
    <property type="entry name" value="Beta-prop_KIB1-4"/>
    <property type="match status" value="1"/>
</dbReference>
<dbReference type="SUPFAM" id="SSF81383">
    <property type="entry name" value="F-box domain"/>
    <property type="match status" value="1"/>
</dbReference>
<dbReference type="Pfam" id="PF12937">
    <property type="entry name" value="F-box-like"/>
    <property type="match status" value="1"/>
</dbReference>
<gene>
    <name evidence="3" type="ORF">SHCRBa_024_H17_R_310</name>
</gene>